<protein>
    <recommendedName>
        <fullName evidence="4">Peptidoglycan-binding protein</fullName>
    </recommendedName>
</protein>
<gene>
    <name evidence="2" type="ORF">JK363_26725</name>
</gene>
<organism evidence="2 3">
    <name type="scientific">Streptomyces coffeae</name>
    <dbReference type="NCBI Taxonomy" id="621382"/>
    <lineage>
        <taxon>Bacteria</taxon>
        <taxon>Bacillati</taxon>
        <taxon>Actinomycetota</taxon>
        <taxon>Actinomycetes</taxon>
        <taxon>Kitasatosporales</taxon>
        <taxon>Streptomycetaceae</taxon>
        <taxon>Streptomyces</taxon>
    </lineage>
</organism>
<evidence type="ECO:0000256" key="1">
    <source>
        <dbReference type="SAM" id="MobiDB-lite"/>
    </source>
</evidence>
<feature type="region of interest" description="Disordered" evidence="1">
    <location>
        <begin position="136"/>
        <end position="155"/>
    </location>
</feature>
<keyword evidence="3" id="KW-1185">Reference proteome</keyword>
<evidence type="ECO:0000313" key="2">
    <source>
        <dbReference type="EMBL" id="MBL1100204.1"/>
    </source>
</evidence>
<feature type="region of interest" description="Disordered" evidence="1">
    <location>
        <begin position="23"/>
        <end position="44"/>
    </location>
</feature>
<dbReference type="InterPro" id="IPR036365">
    <property type="entry name" value="PGBD-like_sf"/>
</dbReference>
<evidence type="ECO:0008006" key="4">
    <source>
        <dbReference type="Google" id="ProtNLM"/>
    </source>
</evidence>
<comment type="caution">
    <text evidence="2">The sequence shown here is derived from an EMBL/GenBank/DDBJ whole genome shotgun (WGS) entry which is preliminary data.</text>
</comment>
<accession>A0ABS1NJB7</accession>
<proteinExistence type="predicted"/>
<dbReference type="RefSeq" id="WP_201877882.1">
    <property type="nucleotide sequence ID" value="NZ_JAERRF010000017.1"/>
</dbReference>
<dbReference type="EMBL" id="JAERRF010000017">
    <property type="protein sequence ID" value="MBL1100204.1"/>
    <property type="molecule type" value="Genomic_DNA"/>
</dbReference>
<dbReference type="Gene3D" id="1.10.101.10">
    <property type="entry name" value="PGBD-like superfamily/PGBD"/>
    <property type="match status" value="1"/>
</dbReference>
<dbReference type="InterPro" id="IPR036366">
    <property type="entry name" value="PGBDSf"/>
</dbReference>
<dbReference type="Proteomes" id="UP000634229">
    <property type="component" value="Unassembled WGS sequence"/>
</dbReference>
<evidence type="ECO:0000313" key="3">
    <source>
        <dbReference type="Proteomes" id="UP000634229"/>
    </source>
</evidence>
<reference evidence="2 3" key="1">
    <citation type="submission" date="2021-01" db="EMBL/GenBank/DDBJ databases">
        <title>WGS of actinomycetes isolated from Thailand.</title>
        <authorList>
            <person name="Thawai C."/>
        </authorList>
    </citation>
    <scope>NUCLEOTIDE SEQUENCE [LARGE SCALE GENOMIC DNA]</scope>
    <source>
        <strain evidence="2 3">CA1R205</strain>
    </source>
</reference>
<sequence>MTAVAAVLAVAAGGVYGTTVLSEHGKRRQPGPAAAPSTQTTRVKRADLSDTQTLPGVLGFARHITVKGTGKGIISRLPASGSVVGRGKPLYWVDDEPVTAFFGDTPFFRTLDKAGTTGRDVTVLVENLQALGYDIGSRPRQSAEPSAGSGAGGVGTELTTGVLDALKRWQHDTGRKPTGTLDPDQAAVLSGPSRIDTVVAHLGDPAAEDVLTLTSQKKTVTVKVDAGSADSIRKGDKVGVILPDTKTVPGKVVSVGTTVQGSKDSDAGDATDTAPTLQVSVQATHSDDVAKIDAASVQVVFTAKSRKNVLVVPVGALLALSEGGYALQRPGGKLVGVTTGLVAKGLVEVSGRGVEEGDVVVTAS</sequence>
<dbReference type="SUPFAM" id="SSF47090">
    <property type="entry name" value="PGBD-like"/>
    <property type="match status" value="1"/>
</dbReference>
<name>A0ABS1NJB7_9ACTN</name>